<dbReference type="Pfam" id="PF01381">
    <property type="entry name" value="HTH_3"/>
    <property type="match status" value="1"/>
</dbReference>
<evidence type="ECO:0000313" key="3">
    <source>
        <dbReference type="EMBL" id="MBF4501763.1"/>
    </source>
</evidence>
<dbReference type="GO" id="GO:0003700">
    <property type="term" value="F:DNA-binding transcription factor activity"/>
    <property type="evidence" value="ECO:0007669"/>
    <property type="project" value="TreeGrafter"/>
</dbReference>
<comment type="caution">
    <text evidence="3">The sequence shown here is derived from an EMBL/GenBank/DDBJ whole genome shotgun (WGS) entry which is preliminary data.</text>
</comment>
<dbReference type="Pfam" id="PF07883">
    <property type="entry name" value="Cupin_2"/>
    <property type="match status" value="1"/>
</dbReference>
<keyword evidence="4" id="KW-1185">Reference proteome</keyword>
<dbReference type="AlphaFoldDB" id="A0A8J7KI18"/>
<dbReference type="GO" id="GO:0003677">
    <property type="term" value="F:DNA binding"/>
    <property type="evidence" value="ECO:0007669"/>
    <property type="project" value="UniProtKB-KW"/>
</dbReference>
<dbReference type="PROSITE" id="PS50943">
    <property type="entry name" value="HTH_CROC1"/>
    <property type="match status" value="1"/>
</dbReference>
<dbReference type="PANTHER" id="PTHR46797:SF2">
    <property type="entry name" value="TRANSCRIPTIONAL REGULATOR"/>
    <property type="match status" value="1"/>
</dbReference>
<dbReference type="GO" id="GO:0005829">
    <property type="term" value="C:cytosol"/>
    <property type="evidence" value="ECO:0007669"/>
    <property type="project" value="TreeGrafter"/>
</dbReference>
<dbReference type="SUPFAM" id="SSF51182">
    <property type="entry name" value="RmlC-like cupins"/>
    <property type="match status" value="1"/>
</dbReference>
<dbReference type="Gene3D" id="1.10.260.40">
    <property type="entry name" value="lambda repressor-like DNA-binding domains"/>
    <property type="match status" value="1"/>
</dbReference>
<dbReference type="InterPro" id="IPR011051">
    <property type="entry name" value="RmlC_Cupin_sf"/>
</dbReference>
<dbReference type="CDD" id="cd00093">
    <property type="entry name" value="HTH_XRE"/>
    <property type="match status" value="1"/>
</dbReference>
<name>A0A8J7KI18_9BACL</name>
<dbReference type="EMBL" id="JADKPV010000005">
    <property type="protein sequence ID" value="MBF4501763.1"/>
    <property type="molecule type" value="Genomic_DNA"/>
</dbReference>
<dbReference type="InterPro" id="IPR013096">
    <property type="entry name" value="Cupin_2"/>
</dbReference>
<accession>A0A8J7KI18</accession>
<proteinExistence type="predicted"/>
<reference evidence="3" key="1">
    <citation type="submission" date="2020-11" db="EMBL/GenBank/DDBJ databases">
        <title>Multidrug resistant novel bacterium Savagea serpentis sp. nov., isolated from the scats of a vine snake (Ahaetulla nasuta).</title>
        <authorList>
            <person name="Venkata Ramana V."/>
            <person name="Vikas Patil S."/>
            <person name="Yogita Lugani V."/>
        </authorList>
    </citation>
    <scope>NUCLEOTIDE SEQUENCE</scope>
    <source>
        <strain evidence="3">SN6</strain>
    </source>
</reference>
<dbReference type="PANTHER" id="PTHR46797">
    <property type="entry name" value="HTH-TYPE TRANSCRIPTIONAL REGULATOR"/>
    <property type="match status" value="1"/>
</dbReference>
<dbReference type="CDD" id="cd02209">
    <property type="entry name" value="cupin_XRE_C"/>
    <property type="match status" value="1"/>
</dbReference>
<evidence type="ECO:0000256" key="1">
    <source>
        <dbReference type="ARBA" id="ARBA00023125"/>
    </source>
</evidence>
<evidence type="ECO:0000259" key="2">
    <source>
        <dbReference type="PROSITE" id="PS50943"/>
    </source>
</evidence>
<dbReference type="Proteomes" id="UP000622653">
    <property type="component" value="Unassembled WGS sequence"/>
</dbReference>
<dbReference type="Gene3D" id="2.60.120.10">
    <property type="entry name" value="Jelly Rolls"/>
    <property type="match status" value="1"/>
</dbReference>
<dbReference type="SMART" id="SM00530">
    <property type="entry name" value="HTH_XRE"/>
    <property type="match status" value="1"/>
</dbReference>
<dbReference type="InterPro" id="IPR014710">
    <property type="entry name" value="RmlC-like_jellyroll"/>
</dbReference>
<feature type="domain" description="HTH cro/C1-type" evidence="2">
    <location>
        <begin position="7"/>
        <end position="61"/>
    </location>
</feature>
<evidence type="ECO:0000313" key="4">
    <source>
        <dbReference type="Proteomes" id="UP000622653"/>
    </source>
</evidence>
<keyword evidence="1" id="KW-0238">DNA-binding</keyword>
<dbReference type="RefSeq" id="WP_194563240.1">
    <property type="nucleotide sequence ID" value="NZ_JADKPV010000005.1"/>
</dbReference>
<dbReference type="InterPro" id="IPR050807">
    <property type="entry name" value="TransReg_Diox_bact_type"/>
</dbReference>
<protein>
    <submittedName>
        <fullName evidence="3">Helix-turn-helix domain-containing protein</fullName>
    </submittedName>
</protein>
<gene>
    <name evidence="3" type="ORF">IRY55_10335</name>
</gene>
<organism evidence="3 4">
    <name type="scientific">Savagea serpentis</name>
    <dbReference type="NCBI Taxonomy" id="2785297"/>
    <lineage>
        <taxon>Bacteria</taxon>
        <taxon>Bacillati</taxon>
        <taxon>Bacillota</taxon>
        <taxon>Bacilli</taxon>
        <taxon>Bacillales</taxon>
        <taxon>Caryophanaceae</taxon>
        <taxon>Savagea</taxon>
    </lineage>
</organism>
<dbReference type="InterPro" id="IPR010982">
    <property type="entry name" value="Lambda_DNA-bd_dom_sf"/>
</dbReference>
<dbReference type="InterPro" id="IPR001387">
    <property type="entry name" value="Cro/C1-type_HTH"/>
</dbReference>
<sequence length="180" mass="20637">MDIGRKIKNLRLQKGLTQEELGERTDLSKGFISQLERDLNSPSIETLFLLLEVLGSSPKEFFDEPKKLGKVVYRASDQTVYTNEDLRYDIRWLIPRSNENEMDPVHITLQPGGAFKEYEPSEAETFIYVLKGKITITIGTKQFTAKEGDSVYFESLDHHQIQNASKKVSEFLLIATESYL</sequence>
<dbReference type="SUPFAM" id="SSF47413">
    <property type="entry name" value="lambda repressor-like DNA-binding domains"/>
    <property type="match status" value="1"/>
</dbReference>